<dbReference type="VEuPathDB" id="FungiDB:T552_00186"/>
<reference evidence="7" key="1">
    <citation type="journal article" date="2001" name="Genetics">
        <title>The ste3 pheromone receptor gene of Pneumocystis carinii is surrounded by a cluster of signal transduction genes.</title>
        <authorList>
            <person name="Smulian A.G."/>
            <person name="Sesterhenn T."/>
            <person name="Tanaka R."/>
            <person name="Cushion M.T."/>
        </authorList>
    </citation>
    <scope>NUCLEOTIDE SEQUENCE</scope>
</reference>
<feature type="transmembrane region" description="Helical" evidence="6">
    <location>
        <begin position="115"/>
        <end position="134"/>
    </location>
</feature>
<feature type="transmembrane region" description="Helical" evidence="6">
    <location>
        <begin position="421"/>
        <end position="444"/>
    </location>
</feature>
<dbReference type="InterPro" id="IPR036259">
    <property type="entry name" value="MFS_trans_sf"/>
</dbReference>
<evidence type="ECO:0000256" key="3">
    <source>
        <dbReference type="ARBA" id="ARBA00022692"/>
    </source>
</evidence>
<comment type="subcellular location">
    <subcellularLocation>
        <location evidence="1">Membrane</location>
        <topology evidence="1">Multi-pass membrane protein</topology>
    </subcellularLocation>
</comment>
<keyword evidence="4 6" id="KW-1133">Transmembrane helix</keyword>
<accession>Q9HEX4</accession>
<keyword evidence="2" id="KW-0813">Transport</keyword>
<feature type="transmembrane region" description="Helical" evidence="6">
    <location>
        <begin position="276"/>
        <end position="295"/>
    </location>
</feature>
<evidence type="ECO:0000256" key="4">
    <source>
        <dbReference type="ARBA" id="ARBA00022989"/>
    </source>
</evidence>
<protein>
    <submittedName>
        <fullName evidence="7">Putative sucrose carrier Sca1</fullName>
    </submittedName>
</protein>
<evidence type="ECO:0000256" key="6">
    <source>
        <dbReference type="SAM" id="Phobius"/>
    </source>
</evidence>
<proteinExistence type="predicted"/>
<sequence length="566" mass="65477">MIGLYAHVNASKDHFDDVINASPPLEEPQEPPLRGTLYLLFLTLVLGGLQLTCKSRKIFILYYIREGTPYLLSLGLTKHYTSFVWIAAPLTGIIIQPLIGFFSDRSRSKFGRRRPFLVVGTLCVVISLIGLAYFKDIAFFFFSGHEKVAKNMTIIVSIIIVYLLDFSINIVQASSRALIIDMVPMVQQDLANAWASRMIGIFNVVGYLNGYLNLPKIAPALGNTEFKALSVIGSIVLIVCMAVTFFVAKEKRYFMESLFNFFKTIFSTIITLPSEILWICIIQFFAWIELISMVFKVSDSFLCKIFFGTTYVAEIYAEKYCNKYLKYPDHLYTKEKEYLLIEEATRYGSFAFCAFFYYFFIRNIFLSFIFFMDFWSFYFYFMHAFNHTSKINHFFFPLFVSGKKLFKYIFRLKFYNILQNINIQFLWTFGHFIFTLCMLSTILVKSITQATIIIALCGLSWAITLWAPFSLIAIQLSSNNQLHRSGTILGVHNIFITVPQVLSIIMVGIIFKLTGYKKFEDIIKCNDNMDYSFIWIFQISGISALIAMYLSFKIYTNDPSYERNKI</sequence>
<dbReference type="PANTHER" id="PTHR19432">
    <property type="entry name" value="SUGAR TRANSPORTER"/>
    <property type="match status" value="1"/>
</dbReference>
<dbReference type="PANTHER" id="PTHR19432:SF35">
    <property type="entry name" value="SOLUTE CARRIER FAMILY 45 MEMBER 3 ISOFORM X1"/>
    <property type="match status" value="1"/>
</dbReference>
<keyword evidence="3 6" id="KW-0812">Transmembrane</keyword>
<feature type="transmembrane region" description="Helical" evidence="6">
    <location>
        <begin position="154"/>
        <end position="173"/>
    </location>
</feature>
<evidence type="ECO:0000313" key="7">
    <source>
        <dbReference type="EMBL" id="AAG38546.1"/>
    </source>
</evidence>
<evidence type="ECO:0000256" key="5">
    <source>
        <dbReference type="ARBA" id="ARBA00023136"/>
    </source>
</evidence>
<dbReference type="AlphaFoldDB" id="Q9HEX4"/>
<dbReference type="EMBL" id="AF309805">
    <property type="protein sequence ID" value="AAG38546.1"/>
    <property type="molecule type" value="Genomic_DNA"/>
</dbReference>
<feature type="transmembrane region" description="Helical" evidence="6">
    <location>
        <begin position="350"/>
        <end position="371"/>
    </location>
</feature>
<dbReference type="Pfam" id="PF13347">
    <property type="entry name" value="MFS_2"/>
    <property type="match status" value="1"/>
</dbReference>
<feature type="transmembrane region" description="Helical" evidence="6">
    <location>
        <begin position="83"/>
        <end position="103"/>
    </location>
</feature>
<feature type="transmembrane region" description="Helical" evidence="6">
    <location>
        <begin position="531"/>
        <end position="552"/>
    </location>
</feature>
<feature type="transmembrane region" description="Helical" evidence="6">
    <location>
        <begin position="486"/>
        <end position="511"/>
    </location>
</feature>
<evidence type="ECO:0000256" key="2">
    <source>
        <dbReference type="ARBA" id="ARBA00022448"/>
    </source>
</evidence>
<dbReference type="Gene3D" id="1.20.1250.20">
    <property type="entry name" value="MFS general substrate transporter like domains"/>
    <property type="match status" value="1"/>
</dbReference>
<evidence type="ECO:0000256" key="1">
    <source>
        <dbReference type="ARBA" id="ARBA00004141"/>
    </source>
</evidence>
<dbReference type="GO" id="GO:0008506">
    <property type="term" value="F:sucrose:proton symporter activity"/>
    <property type="evidence" value="ECO:0007669"/>
    <property type="project" value="TreeGrafter"/>
</dbReference>
<feature type="transmembrane region" description="Helical" evidence="6">
    <location>
        <begin position="194"/>
        <end position="214"/>
    </location>
</feature>
<organism evidence="7">
    <name type="scientific">Pneumocystis carinii</name>
    <dbReference type="NCBI Taxonomy" id="4754"/>
    <lineage>
        <taxon>Eukaryota</taxon>
        <taxon>Fungi</taxon>
        <taxon>Dikarya</taxon>
        <taxon>Ascomycota</taxon>
        <taxon>Taphrinomycotina</taxon>
        <taxon>Pneumocystomycetes</taxon>
        <taxon>Pneumocystaceae</taxon>
        <taxon>Pneumocystis</taxon>
    </lineage>
</organism>
<keyword evidence="5 6" id="KW-0472">Membrane</keyword>
<feature type="transmembrane region" description="Helical" evidence="6">
    <location>
        <begin position="450"/>
        <end position="474"/>
    </location>
</feature>
<feature type="transmembrane region" description="Helical" evidence="6">
    <location>
        <begin position="226"/>
        <end position="246"/>
    </location>
</feature>
<gene>
    <name evidence="7" type="primary">sca1</name>
</gene>
<name>Q9HEX4_PNECA</name>
<dbReference type="GO" id="GO:0005886">
    <property type="term" value="C:plasma membrane"/>
    <property type="evidence" value="ECO:0007669"/>
    <property type="project" value="TreeGrafter"/>
</dbReference>
<dbReference type="SUPFAM" id="SSF103473">
    <property type="entry name" value="MFS general substrate transporter"/>
    <property type="match status" value="1"/>
</dbReference>